<comment type="caution">
    <text evidence="2">The sequence shown here is derived from an EMBL/GenBank/DDBJ whole genome shotgun (WGS) entry which is preliminary data.</text>
</comment>
<dbReference type="GO" id="GO:0000329">
    <property type="term" value="C:fungal-type vacuole membrane"/>
    <property type="evidence" value="ECO:0007669"/>
    <property type="project" value="TreeGrafter"/>
</dbReference>
<feature type="domain" description="FAS1" evidence="1">
    <location>
        <begin position="184"/>
        <end position="313"/>
    </location>
</feature>
<dbReference type="Gene3D" id="2.30.180.10">
    <property type="entry name" value="FAS1 domain"/>
    <property type="match status" value="2"/>
</dbReference>
<protein>
    <submittedName>
        <fullName evidence="2">FAS1 domain-containing protein</fullName>
    </submittedName>
</protein>
<evidence type="ECO:0000313" key="3">
    <source>
        <dbReference type="Proteomes" id="UP001302126"/>
    </source>
</evidence>
<accession>A0AAN6WMZ6</accession>
<dbReference type="GO" id="GO:0016236">
    <property type="term" value="P:macroautophagy"/>
    <property type="evidence" value="ECO:0007669"/>
    <property type="project" value="TreeGrafter"/>
</dbReference>
<organism evidence="2 3">
    <name type="scientific">Podospora australis</name>
    <dbReference type="NCBI Taxonomy" id="1536484"/>
    <lineage>
        <taxon>Eukaryota</taxon>
        <taxon>Fungi</taxon>
        <taxon>Dikarya</taxon>
        <taxon>Ascomycota</taxon>
        <taxon>Pezizomycotina</taxon>
        <taxon>Sordariomycetes</taxon>
        <taxon>Sordariomycetidae</taxon>
        <taxon>Sordariales</taxon>
        <taxon>Podosporaceae</taxon>
        <taxon>Podospora</taxon>
    </lineage>
</organism>
<dbReference type="InterPro" id="IPR036378">
    <property type="entry name" value="FAS1_dom_sf"/>
</dbReference>
<evidence type="ECO:0000259" key="1">
    <source>
        <dbReference type="PROSITE" id="PS50213"/>
    </source>
</evidence>
<gene>
    <name evidence="2" type="ORF">QBC35DRAFT_539122</name>
</gene>
<dbReference type="SUPFAM" id="SSF82153">
    <property type="entry name" value="FAS1 domain"/>
    <property type="match status" value="2"/>
</dbReference>
<dbReference type="AlphaFoldDB" id="A0AAN6WMZ6"/>
<name>A0AAN6WMZ6_9PEZI</name>
<dbReference type="InterPro" id="IPR000782">
    <property type="entry name" value="FAS1_domain"/>
</dbReference>
<proteinExistence type="predicted"/>
<dbReference type="InterPro" id="IPR050904">
    <property type="entry name" value="Adhesion/Biosynth-related"/>
</dbReference>
<evidence type="ECO:0000313" key="2">
    <source>
        <dbReference type="EMBL" id="KAK4184920.1"/>
    </source>
</evidence>
<sequence>MTFASSAFRSAGSLPTALLAVVSAFAWAPIGVGATASLNTVLAGRANLTTFSDLVKDHADVFSKLPAPVTVIAPNDAAYKKLGNWNELKENKTLVNAMMKYHILPTIVATTAVFKGESIWSSTLLTDPKFTSIKGGQRLILTKQPAGEAVFTSGFATRGTVVVENLEFEHGLVQVVDSVMRIPENFEQTARNAYTDLTAFLGALYKSGLTEEVIFKEKDITIFAPHNSAFQHLSDNLESMKPDELKRLLRYHIVPRRVAHVWELKNNTSVTMAEKGKVRITRHHNNVFVNAAQLIQTDILISNGVVHMIDNVLDPAQSGTRPDVDQISQSPVIQATGTNTITGTTVPTPFTSYLPCTVNCPVTKTVTKTPLAYPTSYHNELQSTTSSGGVAAARCTGLVGAGAVGLAAVGAAVVAGL</sequence>
<dbReference type="Pfam" id="PF02469">
    <property type="entry name" value="Fasciclin"/>
    <property type="match status" value="2"/>
</dbReference>
<dbReference type="PANTHER" id="PTHR10900">
    <property type="entry name" value="PERIOSTIN-RELATED"/>
    <property type="match status" value="1"/>
</dbReference>
<keyword evidence="3" id="KW-1185">Reference proteome</keyword>
<dbReference type="PROSITE" id="PS50213">
    <property type="entry name" value="FAS1"/>
    <property type="match status" value="2"/>
</dbReference>
<dbReference type="SMART" id="SM00554">
    <property type="entry name" value="FAS1"/>
    <property type="match status" value="2"/>
</dbReference>
<dbReference type="EMBL" id="MU864469">
    <property type="protein sequence ID" value="KAK4184920.1"/>
    <property type="molecule type" value="Genomic_DNA"/>
</dbReference>
<reference evidence="2" key="2">
    <citation type="submission" date="2023-05" db="EMBL/GenBank/DDBJ databases">
        <authorList>
            <consortium name="Lawrence Berkeley National Laboratory"/>
            <person name="Steindorff A."/>
            <person name="Hensen N."/>
            <person name="Bonometti L."/>
            <person name="Westerberg I."/>
            <person name="Brannstrom I.O."/>
            <person name="Guillou S."/>
            <person name="Cros-Aarteil S."/>
            <person name="Calhoun S."/>
            <person name="Haridas S."/>
            <person name="Kuo A."/>
            <person name="Mondo S."/>
            <person name="Pangilinan J."/>
            <person name="Riley R."/>
            <person name="Labutti K."/>
            <person name="Andreopoulos B."/>
            <person name="Lipzen A."/>
            <person name="Chen C."/>
            <person name="Yanf M."/>
            <person name="Daum C."/>
            <person name="Ng V."/>
            <person name="Clum A."/>
            <person name="Ohm R."/>
            <person name="Martin F."/>
            <person name="Silar P."/>
            <person name="Natvig D."/>
            <person name="Lalanne C."/>
            <person name="Gautier V."/>
            <person name="Ament-Velasquez S.L."/>
            <person name="Kruys A."/>
            <person name="Hutchinson M.I."/>
            <person name="Powell A.J."/>
            <person name="Barry K."/>
            <person name="Miller A.N."/>
            <person name="Grigoriev I.V."/>
            <person name="Debuchy R."/>
            <person name="Gladieux P."/>
            <person name="Thoren M.H."/>
            <person name="Johannesson H."/>
        </authorList>
    </citation>
    <scope>NUCLEOTIDE SEQUENCE</scope>
    <source>
        <strain evidence="2">PSN309</strain>
    </source>
</reference>
<dbReference type="PANTHER" id="PTHR10900:SF77">
    <property type="entry name" value="FI19380P1"/>
    <property type="match status" value="1"/>
</dbReference>
<dbReference type="Proteomes" id="UP001302126">
    <property type="component" value="Unassembled WGS sequence"/>
</dbReference>
<reference evidence="2" key="1">
    <citation type="journal article" date="2023" name="Mol. Phylogenet. Evol.">
        <title>Genome-scale phylogeny and comparative genomics of the fungal order Sordariales.</title>
        <authorList>
            <person name="Hensen N."/>
            <person name="Bonometti L."/>
            <person name="Westerberg I."/>
            <person name="Brannstrom I.O."/>
            <person name="Guillou S."/>
            <person name="Cros-Aarteil S."/>
            <person name="Calhoun S."/>
            <person name="Haridas S."/>
            <person name="Kuo A."/>
            <person name="Mondo S."/>
            <person name="Pangilinan J."/>
            <person name="Riley R."/>
            <person name="LaButti K."/>
            <person name="Andreopoulos B."/>
            <person name="Lipzen A."/>
            <person name="Chen C."/>
            <person name="Yan M."/>
            <person name="Daum C."/>
            <person name="Ng V."/>
            <person name="Clum A."/>
            <person name="Steindorff A."/>
            <person name="Ohm R.A."/>
            <person name="Martin F."/>
            <person name="Silar P."/>
            <person name="Natvig D.O."/>
            <person name="Lalanne C."/>
            <person name="Gautier V."/>
            <person name="Ament-Velasquez S.L."/>
            <person name="Kruys A."/>
            <person name="Hutchinson M.I."/>
            <person name="Powell A.J."/>
            <person name="Barry K."/>
            <person name="Miller A.N."/>
            <person name="Grigoriev I.V."/>
            <person name="Debuchy R."/>
            <person name="Gladieux P."/>
            <person name="Hiltunen Thoren M."/>
            <person name="Johannesson H."/>
        </authorList>
    </citation>
    <scope>NUCLEOTIDE SEQUENCE</scope>
    <source>
        <strain evidence="2">PSN309</strain>
    </source>
</reference>
<feature type="domain" description="FAS1" evidence="1">
    <location>
        <begin position="35"/>
        <end position="180"/>
    </location>
</feature>